<evidence type="ECO:0000313" key="2">
    <source>
        <dbReference type="EMBL" id="KAK2138394.1"/>
    </source>
</evidence>
<dbReference type="Proteomes" id="UP001208570">
    <property type="component" value="Unassembled WGS sequence"/>
</dbReference>
<gene>
    <name evidence="2" type="ORF">LSH36_3143g00000</name>
</gene>
<comment type="caution">
    <text evidence="2">The sequence shown here is derived from an EMBL/GenBank/DDBJ whole genome shotgun (WGS) entry which is preliminary data.</text>
</comment>
<keyword evidence="3" id="KW-1185">Reference proteome</keyword>
<accession>A0AAD9IPK4</accession>
<organism evidence="2 3">
    <name type="scientific">Paralvinella palmiformis</name>
    <dbReference type="NCBI Taxonomy" id="53620"/>
    <lineage>
        <taxon>Eukaryota</taxon>
        <taxon>Metazoa</taxon>
        <taxon>Spiralia</taxon>
        <taxon>Lophotrochozoa</taxon>
        <taxon>Annelida</taxon>
        <taxon>Polychaeta</taxon>
        <taxon>Sedentaria</taxon>
        <taxon>Canalipalpata</taxon>
        <taxon>Terebellida</taxon>
        <taxon>Terebelliformia</taxon>
        <taxon>Alvinellidae</taxon>
        <taxon>Paralvinella</taxon>
    </lineage>
</organism>
<dbReference type="EMBL" id="JAODUP010003129">
    <property type="protein sequence ID" value="KAK2138394.1"/>
    <property type="molecule type" value="Genomic_DNA"/>
</dbReference>
<protein>
    <submittedName>
        <fullName evidence="2">Uncharacterized protein</fullName>
    </submittedName>
</protein>
<feature type="compositionally biased region" description="Polar residues" evidence="1">
    <location>
        <begin position="9"/>
        <end position="19"/>
    </location>
</feature>
<dbReference type="AlphaFoldDB" id="A0AAD9IPK4"/>
<evidence type="ECO:0000256" key="1">
    <source>
        <dbReference type="SAM" id="MobiDB-lite"/>
    </source>
</evidence>
<feature type="region of interest" description="Disordered" evidence="1">
    <location>
        <begin position="1"/>
        <end position="20"/>
    </location>
</feature>
<evidence type="ECO:0000313" key="3">
    <source>
        <dbReference type="Proteomes" id="UP001208570"/>
    </source>
</evidence>
<name>A0AAD9IPK4_9ANNE</name>
<proteinExistence type="predicted"/>
<reference evidence="2" key="1">
    <citation type="journal article" date="2023" name="Mol. Biol. Evol.">
        <title>Third-Generation Sequencing Reveals the Adaptive Role of the Epigenome in Three Deep-Sea Polychaetes.</title>
        <authorList>
            <person name="Perez M."/>
            <person name="Aroh O."/>
            <person name="Sun Y."/>
            <person name="Lan Y."/>
            <person name="Juniper S.K."/>
            <person name="Young C.R."/>
            <person name="Angers B."/>
            <person name="Qian P.Y."/>
        </authorList>
    </citation>
    <scope>NUCLEOTIDE SEQUENCE</scope>
    <source>
        <strain evidence="2">P08H-3</strain>
    </source>
</reference>
<sequence>MKEGHYSLRQCSEADNQAGSRRRRLMQAMKYLDHTYSTLRRILLTAIPSDVIQSMDRIKSLIPCAIAQSQALERIAEMSRYAPRYCLRVLPVNFIQESHIRYTCGQSAD</sequence>